<protein>
    <submittedName>
        <fullName evidence="2">Uncharacterized protein</fullName>
    </submittedName>
</protein>
<comment type="caution">
    <text evidence="2">The sequence shown here is derived from an EMBL/GenBank/DDBJ whole genome shotgun (WGS) entry which is preliminary data.</text>
</comment>
<reference evidence="2 3" key="1">
    <citation type="submission" date="2019-03" db="EMBL/GenBank/DDBJ databases">
        <title>First draft genome of Liparis tanakae, snailfish: a comprehensive survey of snailfish specific genes.</title>
        <authorList>
            <person name="Kim W."/>
            <person name="Song I."/>
            <person name="Jeong J.-H."/>
            <person name="Kim D."/>
            <person name="Kim S."/>
            <person name="Ryu S."/>
            <person name="Song J.Y."/>
            <person name="Lee S.K."/>
        </authorList>
    </citation>
    <scope>NUCLEOTIDE SEQUENCE [LARGE SCALE GENOMIC DNA]</scope>
    <source>
        <tissue evidence="2">Muscle</tissue>
    </source>
</reference>
<evidence type="ECO:0000313" key="2">
    <source>
        <dbReference type="EMBL" id="TNN85366.1"/>
    </source>
</evidence>
<name>A0A4Z2J5B0_9TELE</name>
<proteinExistence type="predicted"/>
<gene>
    <name evidence="2" type="ORF">EYF80_004388</name>
</gene>
<keyword evidence="3" id="KW-1185">Reference proteome</keyword>
<dbReference type="AlphaFoldDB" id="A0A4Z2J5B0"/>
<dbReference type="Proteomes" id="UP000314294">
    <property type="component" value="Unassembled WGS sequence"/>
</dbReference>
<evidence type="ECO:0000313" key="3">
    <source>
        <dbReference type="Proteomes" id="UP000314294"/>
    </source>
</evidence>
<organism evidence="2 3">
    <name type="scientific">Liparis tanakae</name>
    <name type="common">Tanaka's snailfish</name>
    <dbReference type="NCBI Taxonomy" id="230148"/>
    <lineage>
        <taxon>Eukaryota</taxon>
        <taxon>Metazoa</taxon>
        <taxon>Chordata</taxon>
        <taxon>Craniata</taxon>
        <taxon>Vertebrata</taxon>
        <taxon>Euteleostomi</taxon>
        <taxon>Actinopterygii</taxon>
        <taxon>Neopterygii</taxon>
        <taxon>Teleostei</taxon>
        <taxon>Neoteleostei</taxon>
        <taxon>Acanthomorphata</taxon>
        <taxon>Eupercaria</taxon>
        <taxon>Perciformes</taxon>
        <taxon>Cottioidei</taxon>
        <taxon>Cottales</taxon>
        <taxon>Liparidae</taxon>
        <taxon>Liparis</taxon>
    </lineage>
</organism>
<sequence length="262" mass="28564">MATPSITKNQKSMAETRQNTSPKIHCVVMTVTRAKGMFRMASIMSENARLARRMLMAERMADLWYTIRHTTMFPSSASSRMTTMAKQKKTCRGVPTPGGLAEASAVGVAGSGVDREPMEALSVDGRWEGFSSPATRQQRLALRPPASGSGAVAERTILPQGERASIQDVGHKTGSTVQQSTSSISPNSLPGLGWNDLNLEGDEELQKSFGVLQIQSIFLSDLRRRPRLRPMLVAAEGVQGLHDGQPAFRDICERPQAVRCPR</sequence>
<evidence type="ECO:0000256" key="1">
    <source>
        <dbReference type="SAM" id="MobiDB-lite"/>
    </source>
</evidence>
<dbReference type="EMBL" id="SRLO01000021">
    <property type="protein sequence ID" value="TNN85366.1"/>
    <property type="molecule type" value="Genomic_DNA"/>
</dbReference>
<accession>A0A4Z2J5B0</accession>
<feature type="region of interest" description="Disordered" evidence="1">
    <location>
        <begin position="1"/>
        <end position="21"/>
    </location>
</feature>